<comment type="pathway">
    <text evidence="2">Protein modification; protein sumoylation.</text>
</comment>
<keyword evidence="7" id="KW-0539">Nucleus</keyword>
<dbReference type="Pfam" id="PF00179">
    <property type="entry name" value="UQ_con"/>
    <property type="match status" value="1"/>
</dbReference>
<evidence type="ECO:0000256" key="5">
    <source>
        <dbReference type="ARBA" id="ARBA00022786"/>
    </source>
</evidence>
<evidence type="ECO:0000256" key="9">
    <source>
        <dbReference type="RuleBase" id="RU362109"/>
    </source>
</evidence>
<dbReference type="GO" id="GO:0032446">
    <property type="term" value="P:protein modification by small protein conjugation"/>
    <property type="evidence" value="ECO:0007669"/>
    <property type="project" value="UniProtKB-ARBA"/>
</dbReference>
<dbReference type="AlphaFoldDB" id="A0A7E4W6H1"/>
<dbReference type="GO" id="GO:0016740">
    <property type="term" value="F:transferase activity"/>
    <property type="evidence" value="ECO:0007669"/>
    <property type="project" value="UniProtKB-KW"/>
</dbReference>
<reference evidence="11" key="1">
    <citation type="journal article" date="2013" name="Genetics">
        <title>The draft genome and transcriptome of Panagrellus redivivus are shaped by the harsh demands of a free-living lifestyle.</title>
        <authorList>
            <person name="Srinivasan J."/>
            <person name="Dillman A.R."/>
            <person name="Macchietto M.G."/>
            <person name="Heikkinen L."/>
            <person name="Lakso M."/>
            <person name="Fracchia K.M."/>
            <person name="Antoshechkin I."/>
            <person name="Mortazavi A."/>
            <person name="Wong G."/>
            <person name="Sternberg P.W."/>
        </authorList>
    </citation>
    <scope>NUCLEOTIDE SEQUENCE [LARGE SCALE GENOMIC DNA]</scope>
    <source>
        <strain evidence="11">MT8872</strain>
    </source>
</reference>
<keyword evidence="6 9" id="KW-0067">ATP-binding</keyword>
<accession>A0A7E4W6H1</accession>
<evidence type="ECO:0000256" key="3">
    <source>
        <dbReference type="ARBA" id="ARBA00022679"/>
    </source>
</evidence>
<dbReference type="InterPro" id="IPR023313">
    <property type="entry name" value="UBQ-conjugating_AS"/>
</dbReference>
<evidence type="ECO:0000256" key="7">
    <source>
        <dbReference type="ARBA" id="ARBA00023242"/>
    </source>
</evidence>
<dbReference type="PROSITE" id="PS50127">
    <property type="entry name" value="UBC_2"/>
    <property type="match status" value="1"/>
</dbReference>
<dbReference type="GO" id="GO:0005634">
    <property type="term" value="C:nucleus"/>
    <property type="evidence" value="ECO:0007669"/>
    <property type="project" value="UniProtKB-SubCell"/>
</dbReference>
<reference evidence="12" key="2">
    <citation type="submission" date="2020-10" db="UniProtKB">
        <authorList>
            <consortium name="WormBaseParasite"/>
        </authorList>
    </citation>
    <scope>IDENTIFICATION</scope>
</reference>
<name>A0A7E4W6H1_PANRE</name>
<dbReference type="SUPFAM" id="SSF54495">
    <property type="entry name" value="UBC-like"/>
    <property type="match status" value="1"/>
</dbReference>
<dbReference type="InterPro" id="IPR050113">
    <property type="entry name" value="Ub_conjugating_enzyme"/>
</dbReference>
<proteinExistence type="inferred from homology"/>
<evidence type="ECO:0000256" key="8">
    <source>
        <dbReference type="PROSITE-ProRule" id="PRU10133"/>
    </source>
</evidence>
<dbReference type="PANTHER" id="PTHR24067">
    <property type="entry name" value="UBIQUITIN-CONJUGATING ENZYME E2"/>
    <property type="match status" value="1"/>
</dbReference>
<feature type="domain" description="UBC core" evidence="10">
    <location>
        <begin position="4"/>
        <end position="157"/>
    </location>
</feature>
<evidence type="ECO:0000313" key="12">
    <source>
        <dbReference type="WBParaSite" id="Pan_g7670.t1"/>
    </source>
</evidence>
<evidence type="ECO:0000256" key="1">
    <source>
        <dbReference type="ARBA" id="ARBA00004123"/>
    </source>
</evidence>
<dbReference type="Gene3D" id="3.10.110.10">
    <property type="entry name" value="Ubiquitin Conjugating Enzyme"/>
    <property type="match status" value="1"/>
</dbReference>
<keyword evidence="11" id="KW-1185">Reference proteome</keyword>
<keyword evidence="3" id="KW-0808">Transferase</keyword>
<dbReference type="CDD" id="cd23798">
    <property type="entry name" value="UBCc_UBE2I"/>
    <property type="match status" value="1"/>
</dbReference>
<sequence length="166" mass="18978">MSGIAAGRLTEERKAWRKDHPFGFIAKPMKNSDGTMNLFLWDCAIPGKKDTIWEGGLYRLKMTFKDDFPSTPPKCRFEPALFHPNVYPSGTVCLSLLDENKDWKPSITIKQLLIGIQELLNNPNADDPAQAEAYQVFIQNKPEYEKRVRRQAIQYSGETVQKQMGL</sequence>
<comment type="subcellular location">
    <subcellularLocation>
        <location evidence="1">Nucleus</location>
    </subcellularLocation>
</comment>
<dbReference type="InterPro" id="IPR016135">
    <property type="entry name" value="UBQ-conjugating_enzyme/RWD"/>
</dbReference>
<dbReference type="WBParaSite" id="Pan_g7670.t1">
    <property type="protein sequence ID" value="Pan_g7670.t1"/>
    <property type="gene ID" value="Pan_g7670"/>
</dbReference>
<dbReference type="PROSITE" id="PS00183">
    <property type="entry name" value="UBC_1"/>
    <property type="match status" value="1"/>
</dbReference>
<dbReference type="FunFam" id="3.10.110.10:FF:000013">
    <property type="entry name" value="SUMO-conjugating enzyme UBC9"/>
    <property type="match status" value="1"/>
</dbReference>
<evidence type="ECO:0000259" key="10">
    <source>
        <dbReference type="PROSITE" id="PS50127"/>
    </source>
</evidence>
<evidence type="ECO:0000313" key="11">
    <source>
        <dbReference type="Proteomes" id="UP000492821"/>
    </source>
</evidence>
<dbReference type="Proteomes" id="UP000492821">
    <property type="component" value="Unassembled WGS sequence"/>
</dbReference>
<evidence type="ECO:0000256" key="2">
    <source>
        <dbReference type="ARBA" id="ARBA00004718"/>
    </source>
</evidence>
<comment type="similarity">
    <text evidence="9">Belongs to the ubiquitin-conjugating enzyme family.</text>
</comment>
<dbReference type="InterPro" id="IPR000608">
    <property type="entry name" value="UBC"/>
</dbReference>
<keyword evidence="4 9" id="KW-0547">Nucleotide-binding</keyword>
<dbReference type="GO" id="GO:0005524">
    <property type="term" value="F:ATP binding"/>
    <property type="evidence" value="ECO:0007669"/>
    <property type="project" value="UniProtKB-UniRule"/>
</dbReference>
<organism evidence="11 12">
    <name type="scientific">Panagrellus redivivus</name>
    <name type="common">Microworm</name>
    <dbReference type="NCBI Taxonomy" id="6233"/>
    <lineage>
        <taxon>Eukaryota</taxon>
        <taxon>Metazoa</taxon>
        <taxon>Ecdysozoa</taxon>
        <taxon>Nematoda</taxon>
        <taxon>Chromadorea</taxon>
        <taxon>Rhabditida</taxon>
        <taxon>Tylenchina</taxon>
        <taxon>Panagrolaimomorpha</taxon>
        <taxon>Panagrolaimoidea</taxon>
        <taxon>Panagrolaimidae</taxon>
        <taxon>Panagrellus</taxon>
    </lineage>
</organism>
<evidence type="ECO:0000256" key="4">
    <source>
        <dbReference type="ARBA" id="ARBA00022741"/>
    </source>
</evidence>
<dbReference type="SMART" id="SM00212">
    <property type="entry name" value="UBCc"/>
    <property type="match status" value="1"/>
</dbReference>
<feature type="active site" description="Glycyl thioester intermediate" evidence="8">
    <location>
        <position position="93"/>
    </location>
</feature>
<protein>
    <submittedName>
        <fullName evidence="12">UBC core domain-containing protein</fullName>
    </submittedName>
</protein>
<keyword evidence="5 9" id="KW-0833">Ubl conjugation pathway</keyword>
<evidence type="ECO:0000256" key="6">
    <source>
        <dbReference type="ARBA" id="ARBA00022840"/>
    </source>
</evidence>